<evidence type="ECO:0000256" key="1">
    <source>
        <dbReference type="SAM" id="MobiDB-lite"/>
    </source>
</evidence>
<feature type="region of interest" description="Disordered" evidence="1">
    <location>
        <begin position="59"/>
        <end position="85"/>
    </location>
</feature>
<accession>A0AAD5S0H5</accession>
<keyword evidence="3" id="KW-1185">Reference proteome</keyword>
<feature type="compositionally biased region" description="Basic and acidic residues" evidence="1">
    <location>
        <begin position="66"/>
        <end position="85"/>
    </location>
</feature>
<gene>
    <name evidence="2" type="ORF">HK097_005070</name>
</gene>
<protein>
    <submittedName>
        <fullName evidence="2">Uncharacterized protein</fullName>
    </submittedName>
</protein>
<evidence type="ECO:0000313" key="3">
    <source>
        <dbReference type="Proteomes" id="UP001212841"/>
    </source>
</evidence>
<evidence type="ECO:0000313" key="2">
    <source>
        <dbReference type="EMBL" id="KAJ3032805.1"/>
    </source>
</evidence>
<name>A0AAD5S0H5_9FUNG</name>
<reference evidence="2" key="1">
    <citation type="submission" date="2020-05" db="EMBL/GenBank/DDBJ databases">
        <title>Phylogenomic resolution of chytrid fungi.</title>
        <authorList>
            <person name="Stajich J.E."/>
            <person name="Amses K."/>
            <person name="Simmons R."/>
            <person name="Seto K."/>
            <person name="Myers J."/>
            <person name="Bonds A."/>
            <person name="Quandt C.A."/>
            <person name="Barry K."/>
            <person name="Liu P."/>
            <person name="Grigoriev I."/>
            <person name="Longcore J.E."/>
            <person name="James T.Y."/>
        </authorList>
    </citation>
    <scope>NUCLEOTIDE SEQUENCE</scope>
    <source>
        <strain evidence="2">JEL0318</strain>
    </source>
</reference>
<feature type="non-terminal residue" evidence="2">
    <location>
        <position position="1"/>
    </location>
</feature>
<comment type="caution">
    <text evidence="2">The sequence shown here is derived from an EMBL/GenBank/DDBJ whole genome shotgun (WGS) entry which is preliminary data.</text>
</comment>
<dbReference type="AlphaFoldDB" id="A0AAD5S0H5"/>
<dbReference type="Proteomes" id="UP001212841">
    <property type="component" value="Unassembled WGS sequence"/>
</dbReference>
<dbReference type="EMBL" id="JADGJD010002394">
    <property type="protein sequence ID" value="KAJ3032805.1"/>
    <property type="molecule type" value="Genomic_DNA"/>
</dbReference>
<organism evidence="2 3">
    <name type="scientific">Rhizophlyctis rosea</name>
    <dbReference type="NCBI Taxonomy" id="64517"/>
    <lineage>
        <taxon>Eukaryota</taxon>
        <taxon>Fungi</taxon>
        <taxon>Fungi incertae sedis</taxon>
        <taxon>Chytridiomycota</taxon>
        <taxon>Chytridiomycota incertae sedis</taxon>
        <taxon>Chytridiomycetes</taxon>
        <taxon>Rhizophlyctidales</taxon>
        <taxon>Rhizophlyctidaceae</taxon>
        <taxon>Rhizophlyctis</taxon>
    </lineage>
</organism>
<sequence>DGVGYKKVTLRALHDVQPGPIDFNDPKPHPYLLNIHAMFAEMRWQLNLQGLWNVDGEGDDGTLTGGKEEKVEVKEEGGSTETFHEEEAVESGFARIVYTADGLAELMPDLHI</sequence>
<proteinExistence type="predicted"/>